<organism evidence="2 3">
    <name type="scientific">Streptomyces katrae</name>
    <dbReference type="NCBI Taxonomy" id="68223"/>
    <lineage>
        <taxon>Bacteria</taxon>
        <taxon>Bacillati</taxon>
        <taxon>Actinomycetota</taxon>
        <taxon>Actinomycetes</taxon>
        <taxon>Kitasatosporales</taxon>
        <taxon>Streptomycetaceae</taxon>
        <taxon>Streptomyces</taxon>
    </lineage>
</organism>
<reference evidence="2 3" key="1">
    <citation type="submission" date="2015-02" db="EMBL/GenBank/DDBJ databases">
        <authorList>
            <person name="Ju K.-S."/>
            <person name="Doroghazi J.R."/>
            <person name="Metcalf W."/>
        </authorList>
    </citation>
    <scope>NUCLEOTIDE SEQUENCE [LARGE SCALE GENOMIC DNA]</scope>
    <source>
        <strain evidence="2 3">NRRL ISP-5550</strain>
    </source>
</reference>
<comment type="caution">
    <text evidence="2">The sequence shown here is derived from an EMBL/GenBank/DDBJ whole genome shotgun (WGS) entry which is preliminary data.</text>
</comment>
<dbReference type="EMBL" id="JZWV01000992">
    <property type="protein sequence ID" value="KJY26041.1"/>
    <property type="molecule type" value="Genomic_DNA"/>
</dbReference>
<gene>
    <name evidence="2" type="ORF">VR44_30995</name>
</gene>
<evidence type="ECO:0000313" key="2">
    <source>
        <dbReference type="EMBL" id="KJY26041.1"/>
    </source>
</evidence>
<name>A0A0F4IZF0_9ACTN</name>
<dbReference type="Proteomes" id="UP000033551">
    <property type="component" value="Unassembled WGS sequence"/>
</dbReference>
<proteinExistence type="predicted"/>
<evidence type="ECO:0000256" key="1">
    <source>
        <dbReference type="SAM" id="MobiDB-lite"/>
    </source>
</evidence>
<keyword evidence="3" id="KW-1185">Reference proteome</keyword>
<evidence type="ECO:0000313" key="3">
    <source>
        <dbReference type="Proteomes" id="UP000033551"/>
    </source>
</evidence>
<protein>
    <submittedName>
        <fullName evidence="2">Uncharacterized protein</fullName>
    </submittedName>
</protein>
<dbReference type="PATRIC" id="fig|68223.7.peg.2645"/>
<dbReference type="AlphaFoldDB" id="A0A0F4IZF0"/>
<feature type="region of interest" description="Disordered" evidence="1">
    <location>
        <begin position="106"/>
        <end position="127"/>
    </location>
</feature>
<accession>A0A0F4IZF0</accession>
<sequence>MGRVAARRARAGALRAGTNSSAASCRRWLEFAGIPVLVVRGFSSQSYADVVRDRVNREYCGARLAVVGDSDCSGEDIERDWVERTGCWSSVTWVLLTYEQTREYGLPTTERKRDDSRGPAFARHVTE</sequence>